<evidence type="ECO:0000259" key="3">
    <source>
        <dbReference type="Pfam" id="PF01555"/>
    </source>
</evidence>
<evidence type="ECO:0000256" key="1">
    <source>
        <dbReference type="ARBA" id="ARBA00022603"/>
    </source>
</evidence>
<dbReference type="InterPro" id="IPR002941">
    <property type="entry name" value="DNA_methylase_N4/N6"/>
</dbReference>
<organism evidence="4">
    <name type="scientific">Thermogemmatispora argillosa</name>
    <dbReference type="NCBI Taxonomy" id="2045280"/>
    <lineage>
        <taxon>Bacteria</taxon>
        <taxon>Bacillati</taxon>
        <taxon>Chloroflexota</taxon>
        <taxon>Ktedonobacteria</taxon>
        <taxon>Thermogemmatisporales</taxon>
        <taxon>Thermogemmatisporaceae</taxon>
        <taxon>Thermogemmatispora</taxon>
    </lineage>
</organism>
<dbReference type="GO" id="GO:0032259">
    <property type="term" value="P:methylation"/>
    <property type="evidence" value="ECO:0007669"/>
    <property type="project" value="UniProtKB-KW"/>
</dbReference>
<gene>
    <name evidence="4" type="ORF">KTA_30340</name>
</gene>
<dbReference type="Gene3D" id="3.40.50.150">
    <property type="entry name" value="Vaccinia Virus protein VP39"/>
    <property type="match status" value="1"/>
</dbReference>
<dbReference type="PANTHER" id="PTHR13370">
    <property type="entry name" value="RNA METHYLASE-RELATED"/>
    <property type="match status" value="1"/>
</dbReference>
<dbReference type="Pfam" id="PF01555">
    <property type="entry name" value="N6_N4_Mtase"/>
    <property type="match status" value="1"/>
</dbReference>
<feature type="domain" description="DNA methylase N-4/N-6" evidence="3">
    <location>
        <begin position="13"/>
        <end position="71"/>
    </location>
</feature>
<keyword evidence="1" id="KW-0489">Methyltransferase</keyword>
<dbReference type="PANTHER" id="PTHR13370:SF24">
    <property type="entry name" value="TYPE III RESTRICTION-MODIFICATION ENZYME STYLTI MOD SUBUNIT"/>
    <property type="match status" value="1"/>
</dbReference>
<dbReference type="GO" id="GO:0005737">
    <property type="term" value="C:cytoplasm"/>
    <property type="evidence" value="ECO:0007669"/>
    <property type="project" value="TreeGrafter"/>
</dbReference>
<dbReference type="PRINTS" id="PR00508">
    <property type="entry name" value="S21N4MTFRASE"/>
</dbReference>
<evidence type="ECO:0000256" key="2">
    <source>
        <dbReference type="ARBA" id="ARBA00022679"/>
    </source>
</evidence>
<dbReference type="GO" id="GO:0008170">
    <property type="term" value="F:N-methyltransferase activity"/>
    <property type="evidence" value="ECO:0007669"/>
    <property type="project" value="InterPro"/>
</dbReference>
<sequence length="102" mass="11921">MAGEGGAWYYVFYPTQKPEELLRKIVLASSNPGDLILDPFLGSGTTAVVAEQLKRRWKGCDISVEYCRWAVERIELVEDWPIERWILYDQENARRRQSIRCL</sequence>
<dbReference type="GO" id="GO:0003677">
    <property type="term" value="F:DNA binding"/>
    <property type="evidence" value="ECO:0007669"/>
    <property type="project" value="InterPro"/>
</dbReference>
<dbReference type="InterPro" id="IPR029063">
    <property type="entry name" value="SAM-dependent_MTases_sf"/>
</dbReference>
<keyword evidence="2" id="KW-0808">Transferase</keyword>
<dbReference type="InterPro" id="IPR001091">
    <property type="entry name" value="RM_Methyltransferase"/>
</dbReference>
<accession>A0A455T6Y9</accession>
<dbReference type="EMBL" id="AP019377">
    <property type="protein sequence ID" value="BBH94835.1"/>
    <property type="molecule type" value="Genomic_DNA"/>
</dbReference>
<reference evidence="4" key="1">
    <citation type="submission" date="2018-12" db="EMBL/GenBank/DDBJ databases">
        <title>Novel natural products biosynthetic potential of the class Ktedonobacteria.</title>
        <authorList>
            <person name="Zheng Y."/>
            <person name="Saitou A."/>
            <person name="Wang C.M."/>
            <person name="Toyoda A."/>
            <person name="Minakuchi Y."/>
            <person name="Sekiguchi Y."/>
            <person name="Ueda K."/>
            <person name="Takano H."/>
            <person name="Sakai Y."/>
            <person name="Yokota A."/>
            <person name="Yabe S."/>
        </authorList>
    </citation>
    <scope>NUCLEOTIDE SEQUENCE</scope>
    <source>
        <strain evidence="4">A3-2</strain>
    </source>
</reference>
<name>A0A455T6Y9_9CHLR</name>
<proteinExistence type="predicted"/>
<dbReference type="SUPFAM" id="SSF53335">
    <property type="entry name" value="S-adenosyl-L-methionine-dependent methyltransferases"/>
    <property type="match status" value="1"/>
</dbReference>
<dbReference type="AlphaFoldDB" id="A0A455T6Y9"/>
<protein>
    <recommendedName>
        <fullName evidence="3">DNA methylase N-4/N-6 domain-containing protein</fullName>
    </recommendedName>
</protein>
<evidence type="ECO:0000313" key="4">
    <source>
        <dbReference type="EMBL" id="BBH94835.1"/>
    </source>
</evidence>